<dbReference type="PANTHER" id="PTHR35567:SF1">
    <property type="entry name" value="CONSERVED FUNGAL PROTEIN (AFU_ORTHOLOGUE AFUA_1G14230)"/>
    <property type="match status" value="1"/>
</dbReference>
<accession>A0A6A5ZIP3</accession>
<evidence type="ECO:0000256" key="1">
    <source>
        <dbReference type="SAM" id="SignalP"/>
    </source>
</evidence>
<organism evidence="2 3">
    <name type="scientific">Lophiotrema nucula</name>
    <dbReference type="NCBI Taxonomy" id="690887"/>
    <lineage>
        <taxon>Eukaryota</taxon>
        <taxon>Fungi</taxon>
        <taxon>Dikarya</taxon>
        <taxon>Ascomycota</taxon>
        <taxon>Pezizomycotina</taxon>
        <taxon>Dothideomycetes</taxon>
        <taxon>Pleosporomycetidae</taxon>
        <taxon>Pleosporales</taxon>
        <taxon>Lophiotremataceae</taxon>
        <taxon>Lophiotrema</taxon>
    </lineage>
</organism>
<dbReference type="PANTHER" id="PTHR35567">
    <property type="entry name" value="MALATE DEHYDROGENASE (AFU_ORTHOLOGUE AFUA_2G13800)"/>
    <property type="match status" value="1"/>
</dbReference>
<keyword evidence="3" id="KW-1185">Reference proteome</keyword>
<keyword evidence="1" id="KW-0732">Signal</keyword>
<dbReference type="OrthoDB" id="1859733at2759"/>
<dbReference type="EMBL" id="ML977315">
    <property type="protein sequence ID" value="KAF2119392.1"/>
    <property type="molecule type" value="Genomic_DNA"/>
</dbReference>
<sequence length="243" mass="26037">MKVSILSTVVAALSVLAPSVHALPSWPSYGKPEPRGNTNLARLALQAPKSTLPAPTGLQLKFVGLGIGTQNYTCQVGNDTAAPGTTGALAKLYDIGSRLNTDPMSQWKLNTISGLALSLSSHPKLLDGYLMMQGYQRVLGEHFFTQTTPTFSLYKVTPLPFPVAFVTKDDVMDAPKTACPGQDGLPAIQWVKLSDKDGRSQGGVNTVYRLETAGGNKPATCKGQKAHWEVPYAAQYWVYGPKS</sequence>
<reference evidence="2" key="1">
    <citation type="journal article" date="2020" name="Stud. Mycol.">
        <title>101 Dothideomycetes genomes: a test case for predicting lifestyles and emergence of pathogens.</title>
        <authorList>
            <person name="Haridas S."/>
            <person name="Albert R."/>
            <person name="Binder M."/>
            <person name="Bloem J."/>
            <person name="Labutti K."/>
            <person name="Salamov A."/>
            <person name="Andreopoulos B."/>
            <person name="Baker S."/>
            <person name="Barry K."/>
            <person name="Bills G."/>
            <person name="Bluhm B."/>
            <person name="Cannon C."/>
            <person name="Castanera R."/>
            <person name="Culley D."/>
            <person name="Daum C."/>
            <person name="Ezra D."/>
            <person name="Gonzalez J."/>
            <person name="Henrissat B."/>
            <person name="Kuo A."/>
            <person name="Liang C."/>
            <person name="Lipzen A."/>
            <person name="Lutzoni F."/>
            <person name="Magnuson J."/>
            <person name="Mondo S."/>
            <person name="Nolan M."/>
            <person name="Ohm R."/>
            <person name="Pangilinan J."/>
            <person name="Park H.-J."/>
            <person name="Ramirez L."/>
            <person name="Alfaro M."/>
            <person name="Sun H."/>
            <person name="Tritt A."/>
            <person name="Yoshinaga Y."/>
            <person name="Zwiers L.-H."/>
            <person name="Turgeon B."/>
            <person name="Goodwin S."/>
            <person name="Spatafora J."/>
            <person name="Crous P."/>
            <person name="Grigoriev I."/>
        </authorList>
    </citation>
    <scope>NUCLEOTIDE SEQUENCE</scope>
    <source>
        <strain evidence="2">CBS 627.86</strain>
    </source>
</reference>
<feature type="signal peptide" evidence="1">
    <location>
        <begin position="1"/>
        <end position="22"/>
    </location>
</feature>
<evidence type="ECO:0000313" key="2">
    <source>
        <dbReference type="EMBL" id="KAF2119392.1"/>
    </source>
</evidence>
<dbReference type="InterPro" id="IPR021851">
    <property type="entry name" value="DUF3455"/>
</dbReference>
<protein>
    <recommendedName>
        <fullName evidence="4">Malate dehydrogenase</fullName>
    </recommendedName>
</protein>
<evidence type="ECO:0000313" key="3">
    <source>
        <dbReference type="Proteomes" id="UP000799770"/>
    </source>
</evidence>
<dbReference type="AlphaFoldDB" id="A0A6A5ZIP3"/>
<feature type="chain" id="PRO_5025421501" description="Malate dehydrogenase" evidence="1">
    <location>
        <begin position="23"/>
        <end position="243"/>
    </location>
</feature>
<gene>
    <name evidence="2" type="ORF">BDV96DRAFT_642417</name>
</gene>
<dbReference type="Pfam" id="PF11937">
    <property type="entry name" value="DUF3455"/>
    <property type="match status" value="1"/>
</dbReference>
<evidence type="ECO:0008006" key="4">
    <source>
        <dbReference type="Google" id="ProtNLM"/>
    </source>
</evidence>
<dbReference type="Proteomes" id="UP000799770">
    <property type="component" value="Unassembled WGS sequence"/>
</dbReference>
<proteinExistence type="predicted"/>
<name>A0A6A5ZIP3_9PLEO</name>